<reference evidence="3" key="1">
    <citation type="journal article" date="2020" name="mSystems">
        <title>Genome- and Community-Level Interaction Insights into Carbon Utilization and Element Cycling Functions of Hydrothermarchaeota in Hydrothermal Sediment.</title>
        <authorList>
            <person name="Zhou Z."/>
            <person name="Liu Y."/>
            <person name="Xu W."/>
            <person name="Pan J."/>
            <person name="Luo Z.H."/>
            <person name="Li M."/>
        </authorList>
    </citation>
    <scope>NUCLEOTIDE SEQUENCE [LARGE SCALE GENOMIC DNA]</scope>
    <source>
        <strain evidence="3">HyVt-219</strain>
    </source>
</reference>
<name>A0A7V0QR93_UNCAE</name>
<accession>A0A7V0QR93</accession>
<evidence type="ECO:0000259" key="2">
    <source>
        <dbReference type="Pfam" id="PF00849"/>
    </source>
</evidence>
<dbReference type="EMBL" id="DRBC01000007">
    <property type="protein sequence ID" value="HDN84137.1"/>
    <property type="molecule type" value="Genomic_DNA"/>
</dbReference>
<dbReference type="CDD" id="cd02869">
    <property type="entry name" value="PseudoU_synth_RluA_like"/>
    <property type="match status" value="1"/>
</dbReference>
<dbReference type="PANTHER" id="PTHR21600:SF44">
    <property type="entry name" value="RIBOSOMAL LARGE SUBUNIT PSEUDOURIDINE SYNTHASE D"/>
    <property type="match status" value="1"/>
</dbReference>
<feature type="domain" description="Pseudouridine synthase RsuA/RluA-like" evidence="2">
    <location>
        <begin position="1"/>
        <end position="100"/>
    </location>
</feature>
<comment type="caution">
    <text evidence="3">The sequence shown here is derived from an EMBL/GenBank/DDBJ whole genome shotgun (WGS) entry which is preliminary data.</text>
</comment>
<dbReference type="GO" id="GO:0000455">
    <property type="term" value="P:enzyme-directed rRNA pseudouridine synthesis"/>
    <property type="evidence" value="ECO:0007669"/>
    <property type="project" value="TreeGrafter"/>
</dbReference>
<dbReference type="InterPro" id="IPR020103">
    <property type="entry name" value="PsdUridine_synth_cat_dom_sf"/>
</dbReference>
<dbReference type="InterPro" id="IPR050188">
    <property type="entry name" value="RluA_PseudoU_synthase"/>
</dbReference>
<dbReference type="InterPro" id="IPR006145">
    <property type="entry name" value="PsdUridine_synth_RsuA/RluA"/>
</dbReference>
<dbReference type="AlphaFoldDB" id="A0A7V0QR93"/>
<sequence length="170" mass="19941">GLMLVAKDDTVHLALSMQFKKREVKKRYLALVRGIPRSPEGVIDVRIGRNPVKGIKMMENGKQARDAVTKYKILKSWDRWSLLELFPLTGRTHQIRVHLRTLNCFLLGDRLYGGKMGKDFPLPVKRAMLHAKFLGFFHPKRKEWMEFEVNLPRDMQEIIDYLERTYESKG</sequence>
<dbReference type="SUPFAM" id="SSF55120">
    <property type="entry name" value="Pseudouridine synthase"/>
    <property type="match status" value="1"/>
</dbReference>
<dbReference type="Proteomes" id="UP000885660">
    <property type="component" value="Unassembled WGS sequence"/>
</dbReference>
<dbReference type="Gene3D" id="3.30.2350.10">
    <property type="entry name" value="Pseudouridine synthase"/>
    <property type="match status" value="1"/>
</dbReference>
<organism evidence="3">
    <name type="scientific">Aerophobetes bacterium</name>
    <dbReference type="NCBI Taxonomy" id="2030807"/>
    <lineage>
        <taxon>Bacteria</taxon>
        <taxon>Candidatus Aerophobota</taxon>
    </lineage>
</organism>
<dbReference type="PANTHER" id="PTHR21600">
    <property type="entry name" value="MITOCHONDRIAL RNA PSEUDOURIDINE SYNTHASE"/>
    <property type="match status" value="1"/>
</dbReference>
<evidence type="ECO:0000313" key="3">
    <source>
        <dbReference type="EMBL" id="HDN84137.1"/>
    </source>
</evidence>
<proteinExistence type="inferred from homology"/>
<comment type="similarity">
    <text evidence="1">Belongs to the pseudouridine synthase RluA family.</text>
</comment>
<dbReference type="GO" id="GO:0140098">
    <property type="term" value="F:catalytic activity, acting on RNA"/>
    <property type="evidence" value="ECO:0007669"/>
    <property type="project" value="UniProtKB-ARBA"/>
</dbReference>
<gene>
    <name evidence="3" type="ORF">ENG47_00080</name>
</gene>
<dbReference type="GO" id="GO:0009982">
    <property type="term" value="F:pseudouridine synthase activity"/>
    <property type="evidence" value="ECO:0007669"/>
    <property type="project" value="InterPro"/>
</dbReference>
<dbReference type="GO" id="GO:0003723">
    <property type="term" value="F:RNA binding"/>
    <property type="evidence" value="ECO:0007669"/>
    <property type="project" value="InterPro"/>
</dbReference>
<feature type="non-terminal residue" evidence="3">
    <location>
        <position position="1"/>
    </location>
</feature>
<dbReference type="Pfam" id="PF00849">
    <property type="entry name" value="PseudoU_synth_2"/>
    <property type="match status" value="1"/>
</dbReference>
<protein>
    <submittedName>
        <fullName evidence="3">RluA family pseudouridine synthase</fullName>
    </submittedName>
</protein>
<evidence type="ECO:0000256" key="1">
    <source>
        <dbReference type="ARBA" id="ARBA00010876"/>
    </source>
</evidence>